<dbReference type="InterPro" id="IPR002083">
    <property type="entry name" value="MATH/TRAF_dom"/>
</dbReference>
<protein>
    <recommendedName>
        <fullName evidence="5">BTB domain-containing protein</fullName>
    </recommendedName>
</protein>
<dbReference type="AlphaFoldDB" id="A0AA39M5T2"/>
<dbReference type="InterPro" id="IPR000210">
    <property type="entry name" value="BTB/POZ_dom"/>
</dbReference>
<evidence type="ECO:0000259" key="1">
    <source>
        <dbReference type="Pfam" id="PF00651"/>
    </source>
</evidence>
<feature type="domain" description="BTB" evidence="1">
    <location>
        <begin position="139"/>
        <end position="248"/>
    </location>
</feature>
<dbReference type="Proteomes" id="UP001175271">
    <property type="component" value="Unassembled WGS sequence"/>
</dbReference>
<dbReference type="EMBL" id="JAUCMV010000001">
    <property type="protein sequence ID" value="KAK0422012.1"/>
    <property type="molecule type" value="Genomic_DNA"/>
</dbReference>
<evidence type="ECO:0000259" key="2">
    <source>
        <dbReference type="Pfam" id="PF00917"/>
    </source>
</evidence>
<gene>
    <name evidence="3" type="ORF">QR680_007311</name>
</gene>
<keyword evidence="4" id="KW-1185">Reference proteome</keyword>
<comment type="caution">
    <text evidence="3">The sequence shown here is derived from an EMBL/GenBank/DDBJ whole genome shotgun (WGS) entry which is preliminary data.</text>
</comment>
<reference evidence="3" key="1">
    <citation type="submission" date="2023-06" db="EMBL/GenBank/DDBJ databases">
        <title>Genomic analysis of the entomopathogenic nematode Steinernema hermaphroditum.</title>
        <authorList>
            <person name="Schwarz E.M."/>
            <person name="Heppert J.K."/>
            <person name="Baniya A."/>
            <person name="Schwartz H.T."/>
            <person name="Tan C.-H."/>
            <person name="Antoshechkin I."/>
            <person name="Sternberg P.W."/>
            <person name="Goodrich-Blair H."/>
            <person name="Dillman A.R."/>
        </authorList>
    </citation>
    <scope>NUCLEOTIDE SEQUENCE</scope>
    <source>
        <strain evidence="3">PS9179</strain>
        <tissue evidence="3">Whole animal</tissue>
    </source>
</reference>
<dbReference type="SUPFAM" id="SSF49599">
    <property type="entry name" value="TRAF domain-like"/>
    <property type="match status" value="1"/>
</dbReference>
<evidence type="ECO:0008006" key="5">
    <source>
        <dbReference type="Google" id="ProtNLM"/>
    </source>
</evidence>
<evidence type="ECO:0000313" key="3">
    <source>
        <dbReference type="EMBL" id="KAK0422012.1"/>
    </source>
</evidence>
<feature type="domain" description="MATH" evidence="2">
    <location>
        <begin position="24"/>
        <end position="130"/>
    </location>
</feature>
<dbReference type="Pfam" id="PF00651">
    <property type="entry name" value="BTB"/>
    <property type="match status" value="1"/>
</dbReference>
<dbReference type="Pfam" id="PF00917">
    <property type="entry name" value="MATH"/>
    <property type="match status" value="1"/>
</dbReference>
<proteinExistence type="predicted"/>
<evidence type="ECO:0000313" key="4">
    <source>
        <dbReference type="Proteomes" id="UP001175271"/>
    </source>
</evidence>
<sequence>MAAPYSMKLHLHTTILLLRARKKEVVTSHFQNCHGFRWFLSGEVRNEHFGVFLWCQSLEDYTVYSYDVSMHLIVVNIQDPRKSVKKRMRMKMAAHERFCKVGEPHVMPFNELRKRALHHDGLVIVKAELDIMPRVKREFLKPAQVTDCSLYIPGTPTRRLYVSREALSESSRIFKQIFCSQQYIHTSNGMPVATHSLKISKRELMALLYASCSLPLAIDEKNLKFYMRLGLKFQSDKILQACFSALLQLKTMEAKLSFVPIALQCGGMEMFLEHVAGTADSNSIRQFLLSPDGSNVDPNFKEKLIKRIKLREKYPPFGSKKSIQDRTPLNLCEITPPVIRIIRKLPLVGGLVGGFSLNAILAAITTVLPHASPLLNLAFEPP</sequence>
<name>A0AA39M5T2_9BILA</name>
<accession>A0AA39M5T2</accession>
<organism evidence="3 4">
    <name type="scientific">Steinernema hermaphroditum</name>
    <dbReference type="NCBI Taxonomy" id="289476"/>
    <lineage>
        <taxon>Eukaryota</taxon>
        <taxon>Metazoa</taxon>
        <taxon>Ecdysozoa</taxon>
        <taxon>Nematoda</taxon>
        <taxon>Chromadorea</taxon>
        <taxon>Rhabditida</taxon>
        <taxon>Tylenchina</taxon>
        <taxon>Panagrolaimomorpha</taxon>
        <taxon>Strongyloidoidea</taxon>
        <taxon>Steinernematidae</taxon>
        <taxon>Steinernema</taxon>
    </lineage>
</organism>